<dbReference type="Pfam" id="PF03265">
    <property type="entry name" value="DNase_II"/>
    <property type="match status" value="1"/>
</dbReference>
<keyword evidence="4" id="KW-1185">Reference proteome</keyword>
<comment type="similarity">
    <text evidence="1">Belongs to the DNase II family.</text>
</comment>
<dbReference type="PANTHER" id="PTHR10858">
    <property type="entry name" value="DEOXYRIBONUCLEASE II"/>
    <property type="match status" value="1"/>
</dbReference>
<dbReference type="RefSeq" id="WP_091206355.1">
    <property type="nucleotide sequence ID" value="NZ_FOCL01000001.1"/>
</dbReference>
<dbReference type="PANTHER" id="PTHR10858:SF23">
    <property type="entry name" value="DEOXYRIBONUCLEASE II"/>
    <property type="match status" value="1"/>
</dbReference>
<reference evidence="4" key="1">
    <citation type="submission" date="2016-10" db="EMBL/GenBank/DDBJ databases">
        <authorList>
            <person name="Varghese N."/>
            <person name="Submissions S."/>
        </authorList>
    </citation>
    <scope>NUCLEOTIDE SEQUENCE [LARGE SCALE GENOMIC DNA]</scope>
    <source>
        <strain evidence="4">Gh-48</strain>
    </source>
</reference>
<name>A0A1H7ZVU5_9SPHI</name>
<dbReference type="GO" id="GO:0004531">
    <property type="term" value="F:deoxyribonuclease II activity"/>
    <property type="evidence" value="ECO:0007669"/>
    <property type="project" value="InterPro"/>
</dbReference>
<keyword evidence="2" id="KW-0378">Hydrolase</keyword>
<dbReference type="OrthoDB" id="8181368at2"/>
<organism evidence="3 4">
    <name type="scientific">Mucilaginibacter gossypiicola</name>
    <dbReference type="NCBI Taxonomy" id="551995"/>
    <lineage>
        <taxon>Bacteria</taxon>
        <taxon>Pseudomonadati</taxon>
        <taxon>Bacteroidota</taxon>
        <taxon>Sphingobacteriia</taxon>
        <taxon>Sphingobacteriales</taxon>
        <taxon>Sphingobacteriaceae</taxon>
        <taxon>Mucilaginibacter</taxon>
    </lineage>
</organism>
<proteinExistence type="inferred from homology"/>
<protein>
    <submittedName>
        <fullName evidence="3">Deoxyribonuclease-2</fullName>
    </submittedName>
</protein>
<dbReference type="EMBL" id="FOCL01000001">
    <property type="protein sequence ID" value="SEM61629.1"/>
    <property type="molecule type" value="Genomic_DNA"/>
</dbReference>
<evidence type="ECO:0000313" key="4">
    <source>
        <dbReference type="Proteomes" id="UP000198942"/>
    </source>
</evidence>
<gene>
    <name evidence="3" type="ORF">SAMN05192574_101189</name>
</gene>
<evidence type="ECO:0000313" key="3">
    <source>
        <dbReference type="EMBL" id="SEM61629.1"/>
    </source>
</evidence>
<dbReference type="InterPro" id="IPR004947">
    <property type="entry name" value="DNase_II"/>
</dbReference>
<dbReference type="Proteomes" id="UP000198942">
    <property type="component" value="Unassembled WGS sequence"/>
</dbReference>
<evidence type="ECO:0000256" key="2">
    <source>
        <dbReference type="ARBA" id="ARBA00022801"/>
    </source>
</evidence>
<sequence length="372" mass="41787">MKISALDESGEPVDWWFIYKVPQLDGGVGNDKATGYEYVYYDSKIDGNADPRQRTITKSPNVLNSNQGALNLTMESVFKNFKTPAPTTGWILYNDEMPESFSLNKHDDGTRGHTKGVLAFDTESETAFWLLHSWPKFMEPGAEKDPTPKYGQTYLCISLDLKTANAIARQMLTHQEPQIYNFNTANLPATDDLFTLTQPLKNHPLPLGDSIDLTSIAGMPFKVIAKNREWNDDFWNKLVGPTLDDDLDVETWIRGPIPPIADSDGIHKTFDIKYINLGFMGAHWAWPETSDHAKWGVTLHEPWICVGDINRMISQRKRGGGTIAFKNQTLWSGLSKTSLLLAPPGHNRTEAHVLIQKTHHLHAEAPPRTPPV</sequence>
<dbReference type="CDD" id="cd09120">
    <property type="entry name" value="PLDc_DNaseII_1"/>
    <property type="match status" value="1"/>
</dbReference>
<dbReference type="AlphaFoldDB" id="A0A1H7ZVU5"/>
<evidence type="ECO:0000256" key="1">
    <source>
        <dbReference type="ARBA" id="ARBA00007527"/>
    </source>
</evidence>
<dbReference type="CDD" id="cd09121">
    <property type="entry name" value="PLDc_DNaseII_2"/>
    <property type="match status" value="1"/>
</dbReference>
<accession>A0A1H7ZVU5</accession>
<dbReference type="STRING" id="551995.SAMN05192574_101189"/>